<accession>A0A4R5PG13</accession>
<dbReference type="InterPro" id="IPR056964">
    <property type="entry name" value="Phage_holin"/>
</dbReference>
<dbReference type="AlphaFoldDB" id="A0A4R5PG13"/>
<dbReference type="EMBL" id="RXLR01000006">
    <property type="protein sequence ID" value="TDH25316.1"/>
    <property type="molecule type" value="Genomic_DNA"/>
</dbReference>
<dbReference type="Proteomes" id="UP000295627">
    <property type="component" value="Unassembled WGS sequence"/>
</dbReference>
<evidence type="ECO:0000313" key="2">
    <source>
        <dbReference type="Proteomes" id="UP000295627"/>
    </source>
</evidence>
<gene>
    <name evidence="1" type="ORF">EJ571_01510</name>
</gene>
<reference evidence="1 2" key="1">
    <citation type="journal article" date="2019" name="Sci. Rep.">
        <title>Extended insight into the Mycobacterium chelonae-abscessus complex through whole genome sequencing of Mycobacterium salmoniphilum outbreak and Mycobacterium salmoniphilum-like strains.</title>
        <authorList>
            <person name="Behra P.R.K."/>
            <person name="Das S."/>
            <person name="Pettersson B.M.F."/>
            <person name="Shirreff L."/>
            <person name="DuCote T."/>
            <person name="Jacobsson K.G."/>
            <person name="Ennis D.G."/>
            <person name="Kirsebom L.A."/>
        </authorList>
    </citation>
    <scope>NUCLEOTIDE SEQUENCE [LARGE SCALE GENOMIC DNA]</scope>
    <source>
        <strain evidence="1 2">DSM 45524</strain>
    </source>
</reference>
<organism evidence="1 2">
    <name type="scientific">Mycobacteroides franklinii</name>
    <dbReference type="NCBI Taxonomy" id="948102"/>
    <lineage>
        <taxon>Bacteria</taxon>
        <taxon>Bacillati</taxon>
        <taxon>Actinomycetota</taxon>
        <taxon>Actinomycetes</taxon>
        <taxon>Mycobacteriales</taxon>
        <taxon>Mycobacteriaceae</taxon>
        <taxon>Mycobacteroides</taxon>
    </lineage>
</organism>
<dbReference type="RefSeq" id="WP_062912508.1">
    <property type="nucleotide sequence ID" value="NZ_MAFQ01000015.1"/>
</dbReference>
<sequence>MRIRRWLHPTAILGLSVAAVLTDPYGVTLAITTSALLACLFTLLYMGWSNWRTTEVGKVLAWTYLWLSGLLAQIALSEWTHLSYPGREQVRAVLYTALAYSLTRLVITLRRIQNR</sequence>
<comment type="caution">
    <text evidence="1">The sequence shown here is derived from an EMBL/GenBank/DDBJ whole genome shotgun (WGS) entry which is preliminary data.</text>
</comment>
<name>A0A4R5PG13_9MYCO</name>
<dbReference type="Pfam" id="PF23778">
    <property type="entry name" value="Phage_holin_2"/>
    <property type="match status" value="1"/>
</dbReference>
<proteinExistence type="predicted"/>
<protein>
    <recommendedName>
        <fullName evidence="3">Holin</fullName>
    </recommendedName>
</protein>
<evidence type="ECO:0008006" key="3">
    <source>
        <dbReference type="Google" id="ProtNLM"/>
    </source>
</evidence>
<evidence type="ECO:0000313" key="1">
    <source>
        <dbReference type="EMBL" id="TDH25316.1"/>
    </source>
</evidence>